<evidence type="ECO:0000256" key="6">
    <source>
        <dbReference type="SAM" id="Phobius"/>
    </source>
</evidence>
<evidence type="ECO:0000313" key="8">
    <source>
        <dbReference type="EMBL" id="GMI34985.1"/>
    </source>
</evidence>
<name>A0A9W7L739_9STRA</name>
<proteinExistence type="inferred from homology"/>
<evidence type="ECO:0000256" key="1">
    <source>
        <dbReference type="ARBA" id="ARBA00004370"/>
    </source>
</evidence>
<keyword evidence="4 6" id="KW-1133">Transmembrane helix</keyword>
<dbReference type="Proteomes" id="UP001165065">
    <property type="component" value="Unassembled WGS sequence"/>
</dbReference>
<dbReference type="EMBL" id="BRYA01000049">
    <property type="protein sequence ID" value="GMI34985.1"/>
    <property type="molecule type" value="Genomic_DNA"/>
</dbReference>
<dbReference type="GO" id="GO:0016020">
    <property type="term" value="C:membrane"/>
    <property type="evidence" value="ECO:0007669"/>
    <property type="project" value="UniProtKB-SubCell"/>
</dbReference>
<feature type="transmembrane region" description="Helical" evidence="6">
    <location>
        <begin position="201"/>
        <end position="223"/>
    </location>
</feature>
<reference evidence="9" key="1">
    <citation type="journal article" date="2023" name="Commun. Biol.">
        <title>Genome analysis of Parmales, the sister group of diatoms, reveals the evolutionary specialization of diatoms from phago-mixotrophs to photoautotrophs.</title>
        <authorList>
            <person name="Ban H."/>
            <person name="Sato S."/>
            <person name="Yoshikawa S."/>
            <person name="Yamada K."/>
            <person name="Nakamura Y."/>
            <person name="Ichinomiya M."/>
            <person name="Sato N."/>
            <person name="Blanc-Mathieu R."/>
            <person name="Endo H."/>
            <person name="Kuwata A."/>
            <person name="Ogata H."/>
        </authorList>
    </citation>
    <scope>NUCLEOTIDE SEQUENCE [LARGE SCALE GENOMIC DNA]</scope>
</reference>
<dbReference type="OrthoDB" id="364779at2759"/>
<dbReference type="PANTHER" id="PTHR12770:SF31">
    <property type="entry name" value="RUS FAMILY MEMBER 1"/>
    <property type="match status" value="1"/>
</dbReference>
<evidence type="ECO:0000313" key="9">
    <source>
        <dbReference type="Proteomes" id="UP001165065"/>
    </source>
</evidence>
<evidence type="ECO:0000256" key="4">
    <source>
        <dbReference type="ARBA" id="ARBA00022989"/>
    </source>
</evidence>
<evidence type="ECO:0000256" key="5">
    <source>
        <dbReference type="ARBA" id="ARBA00023136"/>
    </source>
</evidence>
<comment type="subcellular location">
    <subcellularLocation>
        <location evidence="1">Membrane</location>
    </subcellularLocation>
</comment>
<keyword evidence="9" id="KW-1185">Reference proteome</keyword>
<dbReference type="PANTHER" id="PTHR12770">
    <property type="entry name" value="RUS1 FAMILY PROTEIN C16ORF58"/>
    <property type="match status" value="1"/>
</dbReference>
<comment type="caution">
    <text evidence="8">The sequence shown here is derived from an EMBL/GenBank/DDBJ whole genome shotgun (WGS) entry which is preliminary data.</text>
</comment>
<dbReference type="InterPro" id="IPR054549">
    <property type="entry name" value="UVB_sens_RUS_dom"/>
</dbReference>
<gene>
    <name evidence="8" type="ORF">TrCOL_g5051</name>
</gene>
<evidence type="ECO:0000256" key="3">
    <source>
        <dbReference type="ARBA" id="ARBA00022692"/>
    </source>
</evidence>
<dbReference type="Pfam" id="PF04884">
    <property type="entry name" value="UVB_sens_prot"/>
    <property type="match status" value="1"/>
</dbReference>
<dbReference type="InterPro" id="IPR006968">
    <property type="entry name" value="RUS_fam"/>
</dbReference>
<keyword evidence="5 6" id="KW-0472">Membrane</keyword>
<comment type="similarity">
    <text evidence="2">Belongs to the RUS1 family.</text>
</comment>
<feature type="domain" description="Protein root UVB sensitive/RUS" evidence="7">
    <location>
        <begin position="33"/>
        <end position="241"/>
    </location>
</feature>
<evidence type="ECO:0000259" key="7">
    <source>
        <dbReference type="Pfam" id="PF04884"/>
    </source>
</evidence>
<accession>A0A9W7L739</accession>
<sequence>MPRQKKVPYTPPQPKTKGLRGILVDYLKPSGELSRDYLQFQFCDTLQGCSSYLRSILATSSVLKVSKDPSTVVAYRWAFNHGVGMFVSVFLNRYVETFSSDIKQSRMLADILNDLALSIEIALPYVPESCVAFLMLLATTMKCMCGFIAGATRAAITAHFALDGNEAEVAVKEGNQENLVTVVGLVMGGAFVKFFSSEVSIIVAFVVLTLLHIIFNMMAVWCLRLRKLNFQRFHVACALYYNNFRPTNKLVNWCESLWYSRPKGAWGAGRVEDFFEVMESNPDYYVSEDRVFFRRGADRAMGYFHFLMLRGENDDFFKYVRDEAKDFVSLEDKQRFTER</sequence>
<protein>
    <recommendedName>
        <fullName evidence="7">Protein root UVB sensitive/RUS domain-containing protein</fullName>
    </recommendedName>
</protein>
<dbReference type="AlphaFoldDB" id="A0A9W7L739"/>
<keyword evidence="3 6" id="KW-0812">Transmembrane</keyword>
<feature type="transmembrane region" description="Helical" evidence="6">
    <location>
        <begin position="132"/>
        <end position="156"/>
    </location>
</feature>
<evidence type="ECO:0000256" key="2">
    <source>
        <dbReference type="ARBA" id="ARBA00007558"/>
    </source>
</evidence>
<organism evidence="8 9">
    <name type="scientific">Triparma columacea</name>
    <dbReference type="NCBI Taxonomy" id="722753"/>
    <lineage>
        <taxon>Eukaryota</taxon>
        <taxon>Sar</taxon>
        <taxon>Stramenopiles</taxon>
        <taxon>Ochrophyta</taxon>
        <taxon>Bolidophyceae</taxon>
        <taxon>Parmales</taxon>
        <taxon>Triparmaceae</taxon>
        <taxon>Triparma</taxon>
    </lineage>
</organism>